<dbReference type="Proteomes" id="UP001317532">
    <property type="component" value="Chromosome"/>
</dbReference>
<comment type="subcellular location">
    <subcellularLocation>
        <location evidence="1">Cell membrane</location>
        <topology evidence="1">Multi-pass membrane protein</topology>
    </subcellularLocation>
</comment>
<name>A0AAN2CAK0_UNVUL</name>
<evidence type="ECO:0000256" key="1">
    <source>
        <dbReference type="ARBA" id="ARBA00004651"/>
    </source>
</evidence>
<dbReference type="Gene3D" id="1.20.81.30">
    <property type="entry name" value="Type II secretion system (T2SS), domain F"/>
    <property type="match status" value="1"/>
</dbReference>
<dbReference type="KEGG" id="vab:WPS_22940"/>
<keyword evidence="4 6" id="KW-1133">Transmembrane helix</keyword>
<keyword evidence="2" id="KW-1003">Cell membrane</keyword>
<proteinExistence type="predicted"/>
<sequence length="288" mass="31481">MSPLLANPYTLALGGAASTFLIVLSTIPTPSSMANRLNKLEKVKEKDLFQRNMIIQQIVTKERQTQTKQRLVEAGWYNLSPTQMTIRGMGALGLGTVVGIALWLLAGNSVLGIMLGLFTALVAWRLPSFLLSRAIKKRKEEISRELPDFLDLLSTTVEAGLALNAALIQATEAAQGSLKAELQSTLSEIKLGRSRADALTAMADRVNEQSVTTMVTAVVQAEKLGSNLTVVLQELAKDTRDRRWMLAEETAAKLPIKMIIPMALFMIPSLYLMIFGPVIAQTVTNWGK</sequence>
<evidence type="ECO:0000256" key="6">
    <source>
        <dbReference type="SAM" id="Phobius"/>
    </source>
</evidence>
<feature type="transmembrane region" description="Helical" evidence="6">
    <location>
        <begin position="259"/>
        <end position="280"/>
    </location>
</feature>
<dbReference type="InterPro" id="IPR042094">
    <property type="entry name" value="T2SS_GspF_sf"/>
</dbReference>
<dbReference type="RefSeq" id="WP_317994636.1">
    <property type="nucleotide sequence ID" value="NZ_AP025523.1"/>
</dbReference>
<evidence type="ECO:0000256" key="5">
    <source>
        <dbReference type="ARBA" id="ARBA00023136"/>
    </source>
</evidence>
<feature type="domain" description="Type II secretion system protein GspF" evidence="7">
    <location>
        <begin position="149"/>
        <end position="275"/>
    </location>
</feature>
<dbReference type="GO" id="GO:0005886">
    <property type="term" value="C:plasma membrane"/>
    <property type="evidence" value="ECO:0007669"/>
    <property type="project" value="UniProtKB-SubCell"/>
</dbReference>
<evidence type="ECO:0000256" key="2">
    <source>
        <dbReference type="ARBA" id="ARBA00022475"/>
    </source>
</evidence>
<protein>
    <recommendedName>
        <fullName evidence="7">Type II secretion system protein GspF domain-containing protein</fullName>
    </recommendedName>
</protein>
<organism evidence="8 9">
    <name type="scientific">Vulcanimicrobium alpinum</name>
    <dbReference type="NCBI Taxonomy" id="3016050"/>
    <lineage>
        <taxon>Bacteria</taxon>
        <taxon>Bacillati</taxon>
        <taxon>Vulcanimicrobiota</taxon>
        <taxon>Vulcanimicrobiia</taxon>
        <taxon>Vulcanimicrobiales</taxon>
        <taxon>Vulcanimicrobiaceae</taxon>
        <taxon>Vulcanimicrobium</taxon>
    </lineage>
</organism>
<keyword evidence="9" id="KW-1185">Reference proteome</keyword>
<evidence type="ECO:0000256" key="3">
    <source>
        <dbReference type="ARBA" id="ARBA00022692"/>
    </source>
</evidence>
<dbReference type="Pfam" id="PF00482">
    <property type="entry name" value="T2SSF"/>
    <property type="match status" value="1"/>
</dbReference>
<evidence type="ECO:0000256" key="4">
    <source>
        <dbReference type="ARBA" id="ARBA00022989"/>
    </source>
</evidence>
<keyword evidence="3 6" id="KW-0812">Transmembrane</keyword>
<feature type="transmembrane region" description="Helical" evidence="6">
    <location>
        <begin position="111"/>
        <end position="131"/>
    </location>
</feature>
<reference evidence="8 9" key="1">
    <citation type="journal article" date="2022" name="ISME Commun">
        <title>Vulcanimicrobium alpinus gen. nov. sp. nov., the first cultivated representative of the candidate phylum 'Eremiobacterota', is a metabolically versatile aerobic anoxygenic phototroph.</title>
        <authorList>
            <person name="Yabe S."/>
            <person name="Muto K."/>
            <person name="Abe K."/>
            <person name="Yokota A."/>
            <person name="Staudigel H."/>
            <person name="Tebo B.M."/>
        </authorList>
    </citation>
    <scope>NUCLEOTIDE SEQUENCE [LARGE SCALE GENOMIC DNA]</scope>
    <source>
        <strain evidence="8 9">WC8-2</strain>
    </source>
</reference>
<dbReference type="PANTHER" id="PTHR35007">
    <property type="entry name" value="INTEGRAL MEMBRANE PROTEIN-RELATED"/>
    <property type="match status" value="1"/>
</dbReference>
<keyword evidence="5 6" id="KW-0472">Membrane</keyword>
<evidence type="ECO:0000313" key="9">
    <source>
        <dbReference type="Proteomes" id="UP001317532"/>
    </source>
</evidence>
<accession>A0AAN2CAK0</accession>
<dbReference type="PANTHER" id="PTHR35007:SF2">
    <property type="entry name" value="PILUS ASSEMBLE PROTEIN"/>
    <property type="match status" value="1"/>
</dbReference>
<feature type="transmembrane region" description="Helical" evidence="6">
    <location>
        <begin position="6"/>
        <end position="27"/>
    </location>
</feature>
<evidence type="ECO:0000259" key="7">
    <source>
        <dbReference type="Pfam" id="PF00482"/>
    </source>
</evidence>
<dbReference type="EMBL" id="AP025523">
    <property type="protein sequence ID" value="BDE07018.1"/>
    <property type="molecule type" value="Genomic_DNA"/>
</dbReference>
<feature type="transmembrane region" description="Helical" evidence="6">
    <location>
        <begin position="86"/>
        <end position="105"/>
    </location>
</feature>
<dbReference type="AlphaFoldDB" id="A0AAN2CAK0"/>
<evidence type="ECO:0000313" key="8">
    <source>
        <dbReference type="EMBL" id="BDE07018.1"/>
    </source>
</evidence>
<dbReference type="InterPro" id="IPR018076">
    <property type="entry name" value="T2SS_GspF_dom"/>
</dbReference>
<gene>
    <name evidence="8" type="ORF">WPS_22940</name>
</gene>